<evidence type="ECO:0000256" key="9">
    <source>
        <dbReference type="ARBA" id="ARBA00023004"/>
    </source>
</evidence>
<evidence type="ECO:0000256" key="1">
    <source>
        <dbReference type="ARBA" id="ARBA00001971"/>
    </source>
</evidence>
<sequence length="119" mass="13917">MLTGVNVLIATGFMQNNPEYYENPQVFDPDRWLPENVSKRHPFCYLPFSSGPRNCIGSRYAMFQLKTMAVSILRAFEIMPTKNCKKFEDINVIMSFTIKLSKTCEVTFREREKTLCHHQ</sequence>
<evidence type="ECO:0000313" key="13">
    <source>
        <dbReference type="Proteomes" id="UP000079169"/>
    </source>
</evidence>
<protein>
    <submittedName>
        <fullName evidence="14">Cytochrome P450 6B3-like</fullName>
    </submittedName>
</protein>
<dbReference type="InterPro" id="IPR036396">
    <property type="entry name" value="Cyt_P450_sf"/>
</dbReference>
<dbReference type="PANTHER" id="PTHR24291">
    <property type="entry name" value="CYTOCHROME P450 FAMILY 4"/>
    <property type="match status" value="1"/>
</dbReference>
<comment type="subcellular location">
    <subcellularLocation>
        <location evidence="4">Endoplasmic reticulum membrane</location>
        <topology evidence="4">Peripheral membrane protein</topology>
    </subcellularLocation>
    <subcellularLocation>
        <location evidence="3">Microsome membrane</location>
        <topology evidence="3">Peripheral membrane protein</topology>
    </subcellularLocation>
</comment>
<evidence type="ECO:0000256" key="10">
    <source>
        <dbReference type="ARBA" id="ARBA00023033"/>
    </source>
</evidence>
<dbReference type="GO" id="GO:0016705">
    <property type="term" value="F:oxidoreductase activity, acting on paired donors, with incorporation or reduction of molecular oxygen"/>
    <property type="evidence" value="ECO:0007669"/>
    <property type="project" value="InterPro"/>
</dbReference>
<dbReference type="InterPro" id="IPR017972">
    <property type="entry name" value="Cyt_P450_CS"/>
</dbReference>
<evidence type="ECO:0000256" key="4">
    <source>
        <dbReference type="ARBA" id="ARBA00004406"/>
    </source>
</evidence>
<keyword evidence="9 11" id="KW-0408">Iron</keyword>
<dbReference type="PaxDb" id="121845-A0A1S3DRD0"/>
<evidence type="ECO:0000256" key="5">
    <source>
        <dbReference type="ARBA" id="ARBA00010617"/>
    </source>
</evidence>
<keyword evidence="10 12" id="KW-0503">Monooxygenase</keyword>
<dbReference type="STRING" id="121845.A0A1S3DRD0"/>
<feature type="binding site" description="axial binding residue" evidence="11">
    <location>
        <position position="55"/>
    </location>
    <ligand>
        <name>heme</name>
        <dbReference type="ChEBI" id="CHEBI:30413"/>
    </ligand>
    <ligandPart>
        <name>Fe</name>
        <dbReference type="ChEBI" id="CHEBI:18248"/>
    </ligandPart>
</feature>
<dbReference type="InterPro" id="IPR050196">
    <property type="entry name" value="Cytochrome_P450_Monoox"/>
</dbReference>
<dbReference type="PROSITE" id="PS00086">
    <property type="entry name" value="CYTOCHROME_P450"/>
    <property type="match status" value="1"/>
</dbReference>
<dbReference type="Gene3D" id="1.10.630.10">
    <property type="entry name" value="Cytochrome P450"/>
    <property type="match status" value="1"/>
</dbReference>
<keyword evidence="8 12" id="KW-0560">Oxidoreductase</keyword>
<evidence type="ECO:0000256" key="8">
    <source>
        <dbReference type="ARBA" id="ARBA00023002"/>
    </source>
</evidence>
<dbReference type="PANTHER" id="PTHR24291:SF147">
    <property type="entry name" value="CYTOCHROME P450 CYP44-RELATED"/>
    <property type="match status" value="1"/>
</dbReference>
<dbReference type="GO" id="GO:0005789">
    <property type="term" value="C:endoplasmic reticulum membrane"/>
    <property type="evidence" value="ECO:0007669"/>
    <property type="project" value="UniProtKB-SubCell"/>
</dbReference>
<evidence type="ECO:0000256" key="6">
    <source>
        <dbReference type="ARBA" id="ARBA00022617"/>
    </source>
</evidence>
<evidence type="ECO:0000256" key="3">
    <source>
        <dbReference type="ARBA" id="ARBA00004174"/>
    </source>
</evidence>
<dbReference type="SUPFAM" id="SSF48264">
    <property type="entry name" value="Cytochrome P450"/>
    <property type="match status" value="1"/>
</dbReference>
<evidence type="ECO:0000256" key="12">
    <source>
        <dbReference type="RuleBase" id="RU000461"/>
    </source>
</evidence>
<dbReference type="InterPro" id="IPR001128">
    <property type="entry name" value="Cyt_P450"/>
</dbReference>
<evidence type="ECO:0000256" key="2">
    <source>
        <dbReference type="ARBA" id="ARBA00003690"/>
    </source>
</evidence>
<comment type="cofactor">
    <cofactor evidence="1 11">
        <name>heme</name>
        <dbReference type="ChEBI" id="CHEBI:30413"/>
    </cofactor>
</comment>
<organism evidence="13 14">
    <name type="scientific">Diaphorina citri</name>
    <name type="common">Asian citrus psyllid</name>
    <dbReference type="NCBI Taxonomy" id="121845"/>
    <lineage>
        <taxon>Eukaryota</taxon>
        <taxon>Metazoa</taxon>
        <taxon>Ecdysozoa</taxon>
        <taxon>Arthropoda</taxon>
        <taxon>Hexapoda</taxon>
        <taxon>Insecta</taxon>
        <taxon>Pterygota</taxon>
        <taxon>Neoptera</taxon>
        <taxon>Paraneoptera</taxon>
        <taxon>Hemiptera</taxon>
        <taxon>Sternorrhyncha</taxon>
        <taxon>Psylloidea</taxon>
        <taxon>Psyllidae</taxon>
        <taxon>Diaphorininae</taxon>
        <taxon>Diaphorina</taxon>
    </lineage>
</organism>
<dbReference type="PRINTS" id="PR00465">
    <property type="entry name" value="EP450IV"/>
</dbReference>
<evidence type="ECO:0000256" key="7">
    <source>
        <dbReference type="ARBA" id="ARBA00022723"/>
    </source>
</evidence>
<dbReference type="GO" id="GO:0005506">
    <property type="term" value="F:iron ion binding"/>
    <property type="evidence" value="ECO:0007669"/>
    <property type="project" value="InterPro"/>
</dbReference>
<reference evidence="14" key="1">
    <citation type="submission" date="2025-08" db="UniProtKB">
        <authorList>
            <consortium name="RefSeq"/>
        </authorList>
    </citation>
    <scope>IDENTIFICATION</scope>
</reference>
<dbReference type="GO" id="GO:0020037">
    <property type="term" value="F:heme binding"/>
    <property type="evidence" value="ECO:0007669"/>
    <property type="project" value="InterPro"/>
</dbReference>
<comment type="similarity">
    <text evidence="5 12">Belongs to the cytochrome P450 family.</text>
</comment>
<evidence type="ECO:0000256" key="11">
    <source>
        <dbReference type="PIRSR" id="PIRSR602403-1"/>
    </source>
</evidence>
<dbReference type="Proteomes" id="UP000079169">
    <property type="component" value="Unplaced"/>
</dbReference>
<keyword evidence="7 11" id="KW-0479">Metal-binding</keyword>
<dbReference type="AlphaFoldDB" id="A0A1S3DRD0"/>
<comment type="function">
    <text evidence="2">May be involved in the metabolism of insect hormones and in the breakdown of synthetic insecticides.</text>
</comment>
<proteinExistence type="inferred from homology"/>
<dbReference type="InterPro" id="IPR002403">
    <property type="entry name" value="Cyt_P450_E_grp-IV"/>
</dbReference>
<dbReference type="GO" id="GO:0004497">
    <property type="term" value="F:monooxygenase activity"/>
    <property type="evidence" value="ECO:0007669"/>
    <property type="project" value="UniProtKB-KW"/>
</dbReference>
<dbReference type="KEGG" id="dci:103523341"/>
<evidence type="ECO:0000313" key="14">
    <source>
        <dbReference type="RefSeq" id="XP_008486619.2"/>
    </source>
</evidence>
<name>A0A1S3DRD0_DIACI</name>
<dbReference type="RefSeq" id="XP_008486619.2">
    <property type="nucleotide sequence ID" value="XM_008488397.3"/>
</dbReference>
<dbReference type="GeneID" id="103523341"/>
<keyword evidence="6 11" id="KW-0349">Heme</keyword>
<dbReference type="Pfam" id="PF00067">
    <property type="entry name" value="p450"/>
    <property type="match status" value="1"/>
</dbReference>
<gene>
    <name evidence="14" type="primary">LOC103523341</name>
</gene>
<keyword evidence="13" id="KW-1185">Reference proteome</keyword>
<accession>A0A1S3DRD0</accession>